<evidence type="ECO:0000259" key="3">
    <source>
        <dbReference type="Pfam" id="PF18962"/>
    </source>
</evidence>
<dbReference type="AlphaFoldDB" id="A0A1G7FPG0"/>
<feature type="domain" description="Secretion system C-terminal sorting" evidence="3">
    <location>
        <begin position="890"/>
        <end position="955"/>
    </location>
</feature>
<feature type="signal peptide" evidence="2">
    <location>
        <begin position="1"/>
        <end position="22"/>
    </location>
</feature>
<dbReference type="NCBIfam" id="TIGR04183">
    <property type="entry name" value="Por_Secre_tail"/>
    <property type="match status" value="1"/>
</dbReference>
<gene>
    <name evidence="4" type="ORF">SAMN05421855_102687</name>
</gene>
<sequence length="959" mass="102230">MKTLKKTLLLFQCMLLTTACFAQEYFGTTTFGDNSIDIPYHSAMDSNGNVYSVGLYSGAITVGSETITWAGGNADGYLTKYDNDANPIWVKGFGGGFDDVAIDVAIDGNDNIYLTGYFQGSGVNSFDADPGPGVYQLSQPAPFLSRDCFIIKLDSNGDFVWAKQVSNPAAVANEDATSIIVDDAGNVYVGGSFRYADFDPSPTGDVTLLSTGGGASPDGFLLKLDTDGNYVWVKTFASTGIVEVESLDFDDNGNILMAGRFRDTVDLDPNAGVAEFTFNGGDDIFMAKLDADGNYIWGQGFGSPGLDIISSIINLPSGVYVNGMFSETADLDPSTGENIVTAVGPWDAFSSRFDTDGNYETSYVLGGEGTDFENVYDVKEGPNGNLFLTGAFNGTTDFDNSTAEALSTTNGMSDNFLLELTMAGAYLNHWTIGGNMQELNAQLYFNDQNQVLTLGAFRSSNLDFNPFDGIDVHDTNGHYDNYFSKYYLFNVANDGCEDAIPLVCGDTVTGETINDTDSGGNAANDEFFSFTGNGTAELVTISLCDGGTDFDTVLRVFEDCTLTNEIAFNDDSCGLQSEVSFGSNGTDTYYIMVEGFGSAAGNFTLSVSCIDTAENDSCEDALPIACGETITGTTTNATFDADAPVCGTTITAPGVWYEFTDTSGFISDYTVSLCDGGTDFDSKISIYTGDCGALVCVTDNDDSCGLQSEASFQGDGNTTYYILVHGFGTSIGNFSLNVSCTPVPPANDMIANSVDIDDLGCPYTDIAVTTPTATTEAGSPSGCDINGVNGVWYNYTPEGNGFITLTISNPGGFSSVTFYEAPNENATENDLTLVNYYLNQCLPGTTATIPVVDGQTYYAFVANTDATTDIVFDCDILGVNDTTLEGFTYFPNPVTNTLHLNAQDIIENVIVYNMIGQKVLEEKTDRINTELNLSNLQTGTYILEVSSKGTTGVYRIIKD</sequence>
<feature type="chain" id="PRO_5011472081" evidence="2">
    <location>
        <begin position="23"/>
        <end position="959"/>
    </location>
</feature>
<name>A0A1G7FPG0_9FLAO</name>
<dbReference type="InterPro" id="IPR052918">
    <property type="entry name" value="Motility_Chemotaxis_Reg"/>
</dbReference>
<dbReference type="Pfam" id="PF18962">
    <property type="entry name" value="Por_Secre_tail"/>
    <property type="match status" value="1"/>
</dbReference>
<dbReference type="PANTHER" id="PTHR35580">
    <property type="entry name" value="CELL SURFACE GLYCOPROTEIN (S-LAYER PROTEIN)-LIKE PROTEIN"/>
    <property type="match status" value="1"/>
</dbReference>
<protein>
    <submittedName>
        <fullName evidence="4">Por secretion system C-terminal sorting domain-containing protein</fullName>
    </submittedName>
</protein>
<dbReference type="RefSeq" id="WP_093143521.1">
    <property type="nucleotide sequence ID" value="NZ_BMWO01000002.1"/>
</dbReference>
<dbReference type="EMBL" id="FNBA01000002">
    <property type="protein sequence ID" value="SDE77803.1"/>
    <property type="molecule type" value="Genomic_DNA"/>
</dbReference>
<dbReference type="OrthoDB" id="951108at2"/>
<dbReference type="Gene3D" id="2.60.120.380">
    <property type="match status" value="2"/>
</dbReference>
<dbReference type="InterPro" id="IPR026444">
    <property type="entry name" value="Secre_tail"/>
</dbReference>
<keyword evidence="5" id="KW-1185">Reference proteome</keyword>
<reference evidence="4 5" key="1">
    <citation type="submission" date="2016-10" db="EMBL/GenBank/DDBJ databases">
        <authorList>
            <person name="de Groot N.N."/>
        </authorList>
    </citation>
    <scope>NUCLEOTIDE SEQUENCE [LARGE SCALE GENOMIC DNA]</scope>
    <source>
        <strain evidence="4 5">DSM 16195</strain>
    </source>
</reference>
<evidence type="ECO:0000313" key="4">
    <source>
        <dbReference type="EMBL" id="SDE77803.1"/>
    </source>
</evidence>
<dbReference type="Proteomes" id="UP000199321">
    <property type="component" value="Unassembled WGS sequence"/>
</dbReference>
<dbReference type="SUPFAM" id="SSF101898">
    <property type="entry name" value="NHL repeat"/>
    <property type="match status" value="1"/>
</dbReference>
<proteinExistence type="predicted"/>
<evidence type="ECO:0000256" key="1">
    <source>
        <dbReference type="ARBA" id="ARBA00022729"/>
    </source>
</evidence>
<organism evidence="4 5">
    <name type="scientific">Ulvibacter litoralis</name>
    <dbReference type="NCBI Taxonomy" id="227084"/>
    <lineage>
        <taxon>Bacteria</taxon>
        <taxon>Pseudomonadati</taxon>
        <taxon>Bacteroidota</taxon>
        <taxon>Flavobacteriia</taxon>
        <taxon>Flavobacteriales</taxon>
        <taxon>Flavobacteriaceae</taxon>
        <taxon>Ulvibacter</taxon>
    </lineage>
</organism>
<evidence type="ECO:0000256" key="2">
    <source>
        <dbReference type="SAM" id="SignalP"/>
    </source>
</evidence>
<dbReference type="STRING" id="227084.SAMN05421855_102687"/>
<keyword evidence="1 2" id="KW-0732">Signal</keyword>
<evidence type="ECO:0000313" key="5">
    <source>
        <dbReference type="Proteomes" id="UP000199321"/>
    </source>
</evidence>
<accession>A0A1G7FPG0</accession>
<dbReference type="PROSITE" id="PS51257">
    <property type="entry name" value="PROKAR_LIPOPROTEIN"/>
    <property type="match status" value="1"/>
</dbReference>
<dbReference type="PANTHER" id="PTHR35580:SF1">
    <property type="entry name" value="PHYTASE-LIKE DOMAIN-CONTAINING PROTEIN"/>
    <property type="match status" value="1"/>
</dbReference>